<dbReference type="OrthoDB" id="2565191at2759"/>
<gene>
    <name evidence="2" type="ORF">B0A48_07332</name>
</gene>
<feature type="region of interest" description="Disordered" evidence="1">
    <location>
        <begin position="170"/>
        <end position="208"/>
    </location>
</feature>
<keyword evidence="3" id="KW-1185">Reference proteome</keyword>
<dbReference type="InParanoid" id="A0A1V8T8B2"/>
<protein>
    <submittedName>
        <fullName evidence="2">Uncharacterized protein</fullName>
    </submittedName>
</protein>
<dbReference type="EMBL" id="NAJO01000014">
    <property type="protein sequence ID" value="OQO07635.1"/>
    <property type="molecule type" value="Genomic_DNA"/>
</dbReference>
<evidence type="ECO:0000313" key="2">
    <source>
        <dbReference type="EMBL" id="OQO07635.1"/>
    </source>
</evidence>
<organism evidence="2 3">
    <name type="scientific">Cryoendolithus antarcticus</name>
    <dbReference type="NCBI Taxonomy" id="1507870"/>
    <lineage>
        <taxon>Eukaryota</taxon>
        <taxon>Fungi</taxon>
        <taxon>Dikarya</taxon>
        <taxon>Ascomycota</taxon>
        <taxon>Pezizomycotina</taxon>
        <taxon>Dothideomycetes</taxon>
        <taxon>Dothideomycetidae</taxon>
        <taxon>Cladosporiales</taxon>
        <taxon>Cladosporiaceae</taxon>
        <taxon>Cryoendolithus</taxon>
    </lineage>
</organism>
<dbReference type="AlphaFoldDB" id="A0A1V8T8B2"/>
<dbReference type="PANTHER" id="PTHR28054:SF1">
    <property type="entry name" value="RNA POLYMERASE I-SPECIFIC TRANSCRIPTION INITIATION FACTOR RRN10"/>
    <property type="match status" value="1"/>
</dbReference>
<evidence type="ECO:0000256" key="1">
    <source>
        <dbReference type="SAM" id="MobiDB-lite"/>
    </source>
</evidence>
<dbReference type="PANTHER" id="PTHR28054">
    <property type="entry name" value="RNA POLYMERASE I-SPECIFIC TRANSCRIPTION INITIATION FACTOR RRN10"/>
    <property type="match status" value="1"/>
</dbReference>
<proteinExistence type="predicted"/>
<sequence>MAAGEDLAQRQLVSVYDAVAGRAGYEGFVSNSRPTTSRDTTTTPNITISPEEVLFRRQGAPVRYQEDDVYAADRQLRLDQRLPSSDLLKAIHAYASDFYAHAMPDGGEHDVRSLDETALLAMGILLEEAAVEVVGQTGDLALLEGQRSDAFSAPSFNARHRSNFGFQGSVVRDRSRSPRSAIRSSRHTMVDESSRSRSRSIKRHQESD</sequence>
<name>A0A1V8T8B2_9PEZI</name>
<reference evidence="3" key="1">
    <citation type="submission" date="2017-03" db="EMBL/GenBank/DDBJ databases">
        <title>Genomes of endolithic fungi from Antarctica.</title>
        <authorList>
            <person name="Coleine C."/>
            <person name="Masonjones S."/>
            <person name="Stajich J.E."/>
        </authorList>
    </citation>
    <scope>NUCLEOTIDE SEQUENCE [LARGE SCALE GENOMIC DNA]</scope>
    <source>
        <strain evidence="3">CCFEE 5527</strain>
    </source>
</reference>
<dbReference type="GO" id="GO:0006360">
    <property type="term" value="P:transcription by RNA polymerase I"/>
    <property type="evidence" value="ECO:0007669"/>
    <property type="project" value="InterPro"/>
</dbReference>
<dbReference type="STRING" id="1507870.A0A1V8T8B2"/>
<accession>A0A1V8T8B2</accession>
<evidence type="ECO:0000313" key="3">
    <source>
        <dbReference type="Proteomes" id="UP000192596"/>
    </source>
</evidence>
<dbReference type="InterPro" id="IPR022793">
    <property type="entry name" value="Rrn10"/>
</dbReference>
<dbReference type="Proteomes" id="UP000192596">
    <property type="component" value="Unassembled WGS sequence"/>
</dbReference>
<comment type="caution">
    <text evidence="2">The sequence shown here is derived from an EMBL/GenBank/DDBJ whole genome shotgun (WGS) entry which is preliminary data.</text>
</comment>